<organism evidence="4 5">
    <name type="scientific">Cyclotella atomus</name>
    <dbReference type="NCBI Taxonomy" id="382360"/>
    <lineage>
        <taxon>Eukaryota</taxon>
        <taxon>Sar</taxon>
        <taxon>Stramenopiles</taxon>
        <taxon>Ochrophyta</taxon>
        <taxon>Bacillariophyta</taxon>
        <taxon>Coscinodiscophyceae</taxon>
        <taxon>Thalassiosirophycidae</taxon>
        <taxon>Stephanodiscales</taxon>
        <taxon>Stephanodiscaceae</taxon>
        <taxon>Cyclotella</taxon>
    </lineage>
</organism>
<reference evidence="4 5" key="1">
    <citation type="submission" date="2024-10" db="EMBL/GenBank/DDBJ databases">
        <title>Updated reference genomes for cyclostephanoid diatoms.</title>
        <authorList>
            <person name="Roberts W.R."/>
            <person name="Alverson A.J."/>
        </authorList>
    </citation>
    <scope>NUCLEOTIDE SEQUENCE [LARGE SCALE GENOMIC DNA]</scope>
    <source>
        <strain evidence="4 5">AJA010-31</strain>
    </source>
</reference>
<dbReference type="Gene3D" id="3.40.50.410">
    <property type="entry name" value="von Willebrand factor, type A domain"/>
    <property type="match status" value="1"/>
</dbReference>
<feature type="compositionally biased region" description="Pro residues" evidence="1">
    <location>
        <begin position="25"/>
        <end position="39"/>
    </location>
</feature>
<accession>A0ABD3P9T2</accession>
<dbReference type="Proteomes" id="UP001530400">
    <property type="component" value="Unassembled WGS sequence"/>
</dbReference>
<evidence type="ECO:0000259" key="3">
    <source>
        <dbReference type="PROSITE" id="PS50234"/>
    </source>
</evidence>
<dbReference type="SUPFAM" id="SSF53300">
    <property type="entry name" value="vWA-like"/>
    <property type="match status" value="1"/>
</dbReference>
<feature type="compositionally biased region" description="Polar residues" evidence="1">
    <location>
        <begin position="500"/>
        <end position="509"/>
    </location>
</feature>
<sequence length="825" mass="90660">MSDETDIECPPDSSSPSSPAAAAVPSPPPTPTKRAPSPPRWRFVNEAKSIYGYNSLSAGQVIQGKSAEDLAAKYVPPDISLYQPKKEEERVIGKLELSEEETAKEVELPKGEFSGLPSLEEVMAKEPKKHREWDPNYILPPKLIKDYSWKDADDMDDLYKACSESVDGSGREVGRLEFQSEERTTDDLTGQYNVMRKKDHTSTNTDDDCWQLALDSSWQLSECESETESVDNHKPGTGDESSTSSSNHENKPLEKVSIEEVVSEENSDQWNNKKTCRYSMLLLMLLSIILLAALLGVNRDDNTKEVTAAATAFVSYANVTEVPSLAPSNYYPSEHPSNVPSSAPSDQCPIGMREFSVHNSLPISKDLHNATWELRDACTGELDCNRLVSKCQPCSLGTLVFGNRSGRRIQMEVLQPTSECILLGREYSFRVFSTDDSDSCCGFDASSFVVGYDNQSYSIPDDALIQSDLDHTMYFGKGDEPCSSDAPSSSPSYWPTFKLTNDPSKSPTAKPTPVLTRPPSTQFPTNGCPKHYEPLQYYAIGEQIESGGIVYECIAYSCGSYGFEPGKEDSTWWPQGWSVIGTCDGTLPPTPNPTPRPTETSTTCTIKSGFNLCLALDNSGSVCNKFLAGECLFCQPSLFCQNLFSFLPREQCCQNYVDMVEFSKLMVYTLDNFFEADKSFSVVQFATSAQLASGLSTASETMDALDRMEFSGGATDHADAIRQCQASFDMSPDSNRQNFIMIITDGMPSTDYLNPDLAAEEEALYAKEAGTYIIPIFISGDYDTYADSFMTSLGSDGNVFDVNGFESLGTLADALLDTVSCSSEL</sequence>
<evidence type="ECO:0000256" key="2">
    <source>
        <dbReference type="SAM" id="Phobius"/>
    </source>
</evidence>
<evidence type="ECO:0000256" key="1">
    <source>
        <dbReference type="SAM" id="MobiDB-lite"/>
    </source>
</evidence>
<feature type="domain" description="VWFA" evidence="3">
    <location>
        <begin position="611"/>
        <end position="819"/>
    </location>
</feature>
<name>A0ABD3P9T2_9STRA</name>
<feature type="compositionally biased region" description="Basic and acidic residues" evidence="1">
    <location>
        <begin position="172"/>
        <end position="186"/>
    </location>
</feature>
<protein>
    <recommendedName>
        <fullName evidence="3">VWFA domain-containing protein</fullName>
    </recommendedName>
</protein>
<keyword evidence="2" id="KW-0472">Membrane</keyword>
<dbReference type="CDD" id="cd00198">
    <property type="entry name" value="vWFA"/>
    <property type="match status" value="1"/>
</dbReference>
<dbReference type="PROSITE" id="PS50234">
    <property type="entry name" value="VWFA"/>
    <property type="match status" value="1"/>
</dbReference>
<dbReference type="InterPro" id="IPR036465">
    <property type="entry name" value="vWFA_dom_sf"/>
</dbReference>
<evidence type="ECO:0000313" key="4">
    <source>
        <dbReference type="EMBL" id="KAL3784337.1"/>
    </source>
</evidence>
<keyword evidence="2" id="KW-0812">Transmembrane</keyword>
<feature type="region of interest" description="Disordered" evidence="1">
    <location>
        <begin position="1"/>
        <end position="40"/>
    </location>
</feature>
<dbReference type="Pfam" id="PF00092">
    <property type="entry name" value="VWA"/>
    <property type="match status" value="1"/>
</dbReference>
<gene>
    <name evidence="4" type="ORF">ACHAWO_012180</name>
</gene>
<dbReference type="AlphaFoldDB" id="A0ABD3P9T2"/>
<keyword evidence="5" id="KW-1185">Reference proteome</keyword>
<feature type="region of interest" description="Disordered" evidence="1">
    <location>
        <begin position="500"/>
        <end position="523"/>
    </location>
</feature>
<dbReference type="EMBL" id="JALLPJ020000731">
    <property type="protein sequence ID" value="KAL3784337.1"/>
    <property type="molecule type" value="Genomic_DNA"/>
</dbReference>
<comment type="caution">
    <text evidence="4">The sequence shown here is derived from an EMBL/GenBank/DDBJ whole genome shotgun (WGS) entry which is preliminary data.</text>
</comment>
<keyword evidence="2" id="KW-1133">Transmembrane helix</keyword>
<feature type="transmembrane region" description="Helical" evidence="2">
    <location>
        <begin position="278"/>
        <end position="297"/>
    </location>
</feature>
<evidence type="ECO:0000313" key="5">
    <source>
        <dbReference type="Proteomes" id="UP001530400"/>
    </source>
</evidence>
<feature type="region of interest" description="Disordered" evidence="1">
    <location>
        <begin position="172"/>
        <end position="191"/>
    </location>
</feature>
<proteinExistence type="predicted"/>
<feature type="region of interest" description="Disordered" evidence="1">
    <location>
        <begin position="223"/>
        <end position="255"/>
    </location>
</feature>
<dbReference type="SMART" id="SM00327">
    <property type="entry name" value="VWA"/>
    <property type="match status" value="1"/>
</dbReference>
<feature type="compositionally biased region" description="Low complexity" evidence="1">
    <location>
        <begin position="10"/>
        <end position="24"/>
    </location>
</feature>
<dbReference type="InterPro" id="IPR002035">
    <property type="entry name" value="VWF_A"/>
</dbReference>